<dbReference type="EMBL" id="SLUI01000027">
    <property type="protein sequence ID" value="TCL31774.1"/>
    <property type="molecule type" value="Genomic_DNA"/>
</dbReference>
<feature type="transmembrane region" description="Helical" evidence="6">
    <location>
        <begin position="113"/>
        <end position="134"/>
    </location>
</feature>
<reference evidence="7 8" key="1">
    <citation type="submission" date="2019-03" db="EMBL/GenBank/DDBJ databases">
        <title>Genomic Encyclopedia of Type Strains, Phase IV (KMG-IV): sequencing the most valuable type-strain genomes for metagenomic binning, comparative biology and taxonomic classification.</title>
        <authorList>
            <person name="Goeker M."/>
        </authorList>
    </citation>
    <scope>NUCLEOTIDE SEQUENCE [LARGE SCALE GENOMIC DNA]</scope>
    <source>
        <strain evidence="7 8">DSM 15969</strain>
    </source>
</reference>
<keyword evidence="3 6" id="KW-0812">Transmembrane</keyword>
<evidence type="ECO:0000256" key="1">
    <source>
        <dbReference type="ARBA" id="ARBA00004651"/>
    </source>
</evidence>
<dbReference type="Pfam" id="PF01810">
    <property type="entry name" value="LysE"/>
    <property type="match status" value="1"/>
</dbReference>
<dbReference type="Proteomes" id="UP000295063">
    <property type="component" value="Unassembled WGS sequence"/>
</dbReference>
<dbReference type="OrthoDB" id="9784202at2"/>
<sequence>MFGIIHYEMFLAASIILNMTPGSDTIYVLSRSIAQGRRTGMYSVLGTSAGCVIHTVLAALGLSVILAQSAVVFMMVKIAGAVYLGYLGLTMLLAKDTLAAAPAQAAMSPKDTFWQGLIIDVLNPKVALFFLSFLPQFIDPQNSYGIIPFLILGLTFIVTGALWLLGVVYFSAKVTTLLREKTNVMNKVCGSIYLLLGAKLLAAEKS</sequence>
<feature type="transmembrane region" description="Helical" evidence="6">
    <location>
        <begin position="41"/>
        <end position="65"/>
    </location>
</feature>
<evidence type="ECO:0000256" key="4">
    <source>
        <dbReference type="ARBA" id="ARBA00022989"/>
    </source>
</evidence>
<evidence type="ECO:0000256" key="2">
    <source>
        <dbReference type="ARBA" id="ARBA00022475"/>
    </source>
</evidence>
<feature type="transmembrane region" description="Helical" evidence="6">
    <location>
        <begin position="71"/>
        <end position="93"/>
    </location>
</feature>
<organism evidence="7 8">
    <name type="scientific">Anaerospora hongkongensis</name>
    <dbReference type="NCBI Taxonomy" id="244830"/>
    <lineage>
        <taxon>Bacteria</taxon>
        <taxon>Bacillati</taxon>
        <taxon>Bacillota</taxon>
        <taxon>Negativicutes</taxon>
        <taxon>Selenomonadales</taxon>
        <taxon>Sporomusaceae</taxon>
        <taxon>Anaerospora</taxon>
    </lineage>
</organism>
<keyword evidence="8" id="KW-1185">Reference proteome</keyword>
<protein>
    <submittedName>
        <fullName evidence="7">Threonine/homoserine/homoserine lactone efflux protein</fullName>
    </submittedName>
</protein>
<keyword evidence="4 6" id="KW-1133">Transmembrane helix</keyword>
<dbReference type="RefSeq" id="WP_132083765.1">
    <property type="nucleotide sequence ID" value="NZ_SLUI01000027.1"/>
</dbReference>
<dbReference type="GO" id="GO:0015171">
    <property type="term" value="F:amino acid transmembrane transporter activity"/>
    <property type="evidence" value="ECO:0007669"/>
    <property type="project" value="TreeGrafter"/>
</dbReference>
<dbReference type="GO" id="GO:0005886">
    <property type="term" value="C:plasma membrane"/>
    <property type="evidence" value="ECO:0007669"/>
    <property type="project" value="UniProtKB-SubCell"/>
</dbReference>
<proteinExistence type="predicted"/>
<keyword evidence="5 6" id="KW-0472">Membrane</keyword>
<evidence type="ECO:0000313" key="7">
    <source>
        <dbReference type="EMBL" id="TCL31774.1"/>
    </source>
</evidence>
<dbReference type="AlphaFoldDB" id="A0A4R1PQ28"/>
<comment type="subcellular location">
    <subcellularLocation>
        <location evidence="1">Cell membrane</location>
        <topology evidence="1">Multi-pass membrane protein</topology>
    </subcellularLocation>
</comment>
<dbReference type="PIRSF" id="PIRSF006324">
    <property type="entry name" value="LeuE"/>
    <property type="match status" value="1"/>
</dbReference>
<name>A0A4R1PQ28_9FIRM</name>
<keyword evidence="2" id="KW-1003">Cell membrane</keyword>
<dbReference type="InterPro" id="IPR001123">
    <property type="entry name" value="LeuE-type"/>
</dbReference>
<dbReference type="PANTHER" id="PTHR30086:SF20">
    <property type="entry name" value="ARGININE EXPORTER PROTEIN ARGO-RELATED"/>
    <property type="match status" value="1"/>
</dbReference>
<evidence type="ECO:0000313" key="8">
    <source>
        <dbReference type="Proteomes" id="UP000295063"/>
    </source>
</evidence>
<accession>A0A4R1PQ28</accession>
<comment type="caution">
    <text evidence="7">The sequence shown here is derived from an EMBL/GenBank/DDBJ whole genome shotgun (WGS) entry which is preliminary data.</text>
</comment>
<gene>
    <name evidence="7" type="ORF">EV210_12726</name>
</gene>
<dbReference type="PANTHER" id="PTHR30086">
    <property type="entry name" value="ARGININE EXPORTER PROTEIN ARGO"/>
    <property type="match status" value="1"/>
</dbReference>
<feature type="transmembrane region" description="Helical" evidence="6">
    <location>
        <begin position="146"/>
        <end position="172"/>
    </location>
</feature>
<evidence type="ECO:0000256" key="3">
    <source>
        <dbReference type="ARBA" id="ARBA00022692"/>
    </source>
</evidence>
<evidence type="ECO:0000256" key="6">
    <source>
        <dbReference type="SAM" id="Phobius"/>
    </source>
</evidence>
<evidence type="ECO:0000256" key="5">
    <source>
        <dbReference type="ARBA" id="ARBA00023136"/>
    </source>
</evidence>